<evidence type="ECO:0000313" key="3">
    <source>
        <dbReference type="Proteomes" id="UP001177140"/>
    </source>
</evidence>
<dbReference type="Gene3D" id="1.50.10.20">
    <property type="match status" value="1"/>
</dbReference>
<proteinExistence type="predicted"/>
<dbReference type="EMBL" id="JAJJMA010200714">
    <property type="protein sequence ID" value="MCL7039393.1"/>
    <property type="molecule type" value="Genomic_DNA"/>
</dbReference>
<keyword evidence="1" id="KW-0413">Isomerase</keyword>
<dbReference type="PANTHER" id="PTHR11764">
    <property type="entry name" value="TERPENE CYCLASE/MUTASE FAMILY MEMBER"/>
    <property type="match status" value="1"/>
</dbReference>
<dbReference type="InterPro" id="IPR008930">
    <property type="entry name" value="Terpenoid_cyclase/PrenylTrfase"/>
</dbReference>
<organism evidence="2 3">
    <name type="scientific">Papaver nudicaule</name>
    <name type="common">Iceland poppy</name>
    <dbReference type="NCBI Taxonomy" id="74823"/>
    <lineage>
        <taxon>Eukaryota</taxon>
        <taxon>Viridiplantae</taxon>
        <taxon>Streptophyta</taxon>
        <taxon>Embryophyta</taxon>
        <taxon>Tracheophyta</taxon>
        <taxon>Spermatophyta</taxon>
        <taxon>Magnoliopsida</taxon>
        <taxon>Ranunculales</taxon>
        <taxon>Papaveraceae</taxon>
        <taxon>Papaveroideae</taxon>
        <taxon>Papaver</taxon>
    </lineage>
</organism>
<dbReference type="SUPFAM" id="SSF48239">
    <property type="entry name" value="Terpenoid cyclases/Protein prenyltransferases"/>
    <property type="match status" value="1"/>
</dbReference>
<dbReference type="AlphaFoldDB" id="A0AA41VDT9"/>
<accession>A0AA41VDT9</accession>
<dbReference type="GO" id="GO:0042300">
    <property type="term" value="F:beta-amyrin synthase activity"/>
    <property type="evidence" value="ECO:0007669"/>
    <property type="project" value="TreeGrafter"/>
</dbReference>
<protein>
    <recommendedName>
        <fullName evidence="4">Beta-amyrin synthase</fullName>
    </recommendedName>
</protein>
<dbReference type="InterPro" id="IPR018333">
    <property type="entry name" value="Squalene_cyclase"/>
</dbReference>
<dbReference type="Proteomes" id="UP001177140">
    <property type="component" value="Unassembled WGS sequence"/>
</dbReference>
<evidence type="ECO:0008006" key="4">
    <source>
        <dbReference type="Google" id="ProtNLM"/>
    </source>
</evidence>
<evidence type="ECO:0000256" key="1">
    <source>
        <dbReference type="ARBA" id="ARBA00023235"/>
    </source>
</evidence>
<name>A0AA41VDT9_PAPNU</name>
<evidence type="ECO:0000313" key="2">
    <source>
        <dbReference type="EMBL" id="MCL7039393.1"/>
    </source>
</evidence>
<dbReference type="PANTHER" id="PTHR11764:SF58">
    <property type="entry name" value="BETA-AMYRIN SYNTHASE-RELATED"/>
    <property type="match status" value="1"/>
</dbReference>
<gene>
    <name evidence="2" type="ORF">MKW94_008563</name>
</gene>
<reference evidence="2" key="1">
    <citation type="submission" date="2022-03" db="EMBL/GenBank/DDBJ databases">
        <title>A functionally conserved STORR gene fusion in Papaver species that diverged 16.8 million years ago.</title>
        <authorList>
            <person name="Catania T."/>
        </authorList>
    </citation>
    <scope>NUCLEOTIDE SEQUENCE</scope>
    <source>
        <strain evidence="2">S-191538</strain>
    </source>
</reference>
<dbReference type="GO" id="GO:0016104">
    <property type="term" value="P:triterpenoid biosynthetic process"/>
    <property type="evidence" value="ECO:0007669"/>
    <property type="project" value="InterPro"/>
</dbReference>
<comment type="caution">
    <text evidence="2">The sequence shown here is derived from an EMBL/GenBank/DDBJ whole genome shotgun (WGS) entry which is preliminary data.</text>
</comment>
<dbReference type="GO" id="GO:0005811">
    <property type="term" value="C:lipid droplet"/>
    <property type="evidence" value="ECO:0007669"/>
    <property type="project" value="InterPro"/>
</dbReference>
<keyword evidence="3" id="KW-1185">Reference proteome</keyword>
<sequence>MPAELVGEKMPVERLYDSVEFLFSMQGPDGGMAVWEPAKSPEWLEILNPSECFENIVVEHEYVNWTFFLNQL</sequence>